<feature type="region of interest" description="Disordered" evidence="1">
    <location>
        <begin position="25"/>
        <end position="122"/>
    </location>
</feature>
<evidence type="ECO:0000313" key="2">
    <source>
        <dbReference type="EMBL" id="KAJ1128729.1"/>
    </source>
</evidence>
<organism evidence="2 3">
    <name type="scientific">Pleurodeles waltl</name>
    <name type="common">Iberian ribbed newt</name>
    <dbReference type="NCBI Taxonomy" id="8319"/>
    <lineage>
        <taxon>Eukaryota</taxon>
        <taxon>Metazoa</taxon>
        <taxon>Chordata</taxon>
        <taxon>Craniata</taxon>
        <taxon>Vertebrata</taxon>
        <taxon>Euteleostomi</taxon>
        <taxon>Amphibia</taxon>
        <taxon>Batrachia</taxon>
        <taxon>Caudata</taxon>
        <taxon>Salamandroidea</taxon>
        <taxon>Salamandridae</taxon>
        <taxon>Pleurodelinae</taxon>
        <taxon>Pleurodeles</taxon>
    </lineage>
</organism>
<sequence length="122" mass="13240">MQAGQPVKTRVTIDTNPTVVTLVTEWHPRPPERGHNLTASSGADVVESRRLPERVADGVSGSRCDPRRGHPADRRSKAPDLSRRPEYRGRTDDVGAELRAGLTAQTVGTQRSSAEFSDAKGL</sequence>
<evidence type="ECO:0000313" key="3">
    <source>
        <dbReference type="Proteomes" id="UP001066276"/>
    </source>
</evidence>
<feature type="compositionally biased region" description="Polar residues" evidence="1">
    <location>
        <begin position="103"/>
        <end position="115"/>
    </location>
</feature>
<feature type="compositionally biased region" description="Basic and acidic residues" evidence="1">
    <location>
        <begin position="26"/>
        <end position="35"/>
    </location>
</feature>
<comment type="caution">
    <text evidence="2">The sequence shown here is derived from an EMBL/GenBank/DDBJ whole genome shotgun (WGS) entry which is preliminary data.</text>
</comment>
<reference evidence="2" key="1">
    <citation type="journal article" date="2022" name="bioRxiv">
        <title>Sequencing and chromosome-scale assembly of the giantPleurodeles waltlgenome.</title>
        <authorList>
            <person name="Brown T."/>
            <person name="Elewa A."/>
            <person name="Iarovenko S."/>
            <person name="Subramanian E."/>
            <person name="Araus A.J."/>
            <person name="Petzold A."/>
            <person name="Susuki M."/>
            <person name="Suzuki K.-i.T."/>
            <person name="Hayashi T."/>
            <person name="Toyoda A."/>
            <person name="Oliveira C."/>
            <person name="Osipova E."/>
            <person name="Leigh N.D."/>
            <person name="Simon A."/>
            <person name="Yun M.H."/>
        </authorList>
    </citation>
    <scope>NUCLEOTIDE SEQUENCE</scope>
    <source>
        <strain evidence="2">20211129_DDA</strain>
        <tissue evidence="2">Liver</tissue>
    </source>
</reference>
<accession>A0AAV7PLJ3</accession>
<dbReference type="EMBL" id="JANPWB010000011">
    <property type="protein sequence ID" value="KAJ1128729.1"/>
    <property type="molecule type" value="Genomic_DNA"/>
</dbReference>
<dbReference type="AlphaFoldDB" id="A0AAV7PLJ3"/>
<feature type="compositionally biased region" description="Basic and acidic residues" evidence="1">
    <location>
        <begin position="64"/>
        <end position="93"/>
    </location>
</feature>
<evidence type="ECO:0000256" key="1">
    <source>
        <dbReference type="SAM" id="MobiDB-lite"/>
    </source>
</evidence>
<dbReference type="Proteomes" id="UP001066276">
    <property type="component" value="Chromosome 7"/>
</dbReference>
<keyword evidence="3" id="KW-1185">Reference proteome</keyword>
<protein>
    <submittedName>
        <fullName evidence="2">Uncharacterized protein</fullName>
    </submittedName>
</protein>
<name>A0AAV7PLJ3_PLEWA</name>
<proteinExistence type="predicted"/>
<gene>
    <name evidence="2" type="ORF">NDU88_007104</name>
</gene>
<feature type="compositionally biased region" description="Basic and acidic residues" evidence="1">
    <location>
        <begin position="46"/>
        <end position="56"/>
    </location>
</feature>